<protein>
    <recommendedName>
        <fullName evidence="3">Cobalamin (Vitamin B12) biosynthesis CbiX protein</fullName>
    </recommendedName>
</protein>
<organism evidence="1 2">
    <name type="scientific">Nitrosococcus watsoni (strain C-113)</name>
    <dbReference type="NCBI Taxonomy" id="105559"/>
    <lineage>
        <taxon>Bacteria</taxon>
        <taxon>Pseudomonadati</taxon>
        <taxon>Pseudomonadota</taxon>
        <taxon>Gammaproteobacteria</taxon>
        <taxon>Chromatiales</taxon>
        <taxon>Chromatiaceae</taxon>
        <taxon>Nitrosococcus</taxon>
    </lineage>
</organism>
<dbReference type="HOGENOM" id="CLU_488194_0_0_6"/>
<gene>
    <name evidence="1" type="ordered locus">Nwat_2249</name>
</gene>
<dbReference type="Proteomes" id="UP000000393">
    <property type="component" value="Chromosome"/>
</dbReference>
<dbReference type="OrthoDB" id="1489951at2"/>
<evidence type="ECO:0000313" key="2">
    <source>
        <dbReference type="Proteomes" id="UP000000393"/>
    </source>
</evidence>
<evidence type="ECO:0000313" key="1">
    <source>
        <dbReference type="EMBL" id="ADJ29078.1"/>
    </source>
</evidence>
<dbReference type="eggNOG" id="COG2138">
    <property type="taxonomic scope" value="Bacteria"/>
</dbReference>
<dbReference type="EMBL" id="CP002086">
    <property type="protein sequence ID" value="ADJ29078.1"/>
    <property type="molecule type" value="Genomic_DNA"/>
</dbReference>
<accession>D8K8F8</accession>
<evidence type="ECO:0008006" key="3">
    <source>
        <dbReference type="Google" id="ProtNLM"/>
    </source>
</evidence>
<dbReference type="RefSeq" id="WP_013221151.1">
    <property type="nucleotide sequence ID" value="NC_014315.1"/>
</dbReference>
<dbReference type="STRING" id="105559.Nwat_2249"/>
<dbReference type="AlphaFoldDB" id="D8K8F8"/>
<dbReference type="SUPFAM" id="SSF53800">
    <property type="entry name" value="Chelatase"/>
    <property type="match status" value="1"/>
</dbReference>
<dbReference type="KEGG" id="nwa:Nwat_2249"/>
<sequence length="558" mass="61120">MSRLFFLLVLWVFPLLAGASEKIGILVVAQDRGTVGNQELTATTADLDSEYPVKLLLIGPDYQGIENGYKDYINTAQSFFHERGANKIIAVPLFVSETDHHLGLFRDKIETAMAPATLTWTPALEESYLLREIVLDRINSVSKTPETERIVLWLSGASDTTSAANLQSLGERLLNDIRPHITFSETAVAVTYANTVSGLEVETAKTETEALVERFSKAGHTLIIPVAIGPKATPHMSLEASLARDYGRNGARVAKSLMPHPAVRTWLQRMVNAHVPVTEETLGIIIMPHGATAPYNDGIIAAMPSMVERYPTAFAFGMASSFTIAQAVKELENAGVRHGVFLRLYALPRHLREASDYILGLRLTPPTHNHGGIPERVHTSISFVTTGGYQTDPLISEILKDRVLEVSQNPPQESVLLLSHGGRSDETNAADLALITDHNIAAIKAALPSPFRDIRAMSLREDWPDKRAKAVREIRAFIEQANKGEGRAIVVSNRLYGSGPYATHLDGLEYVMNGQGLIPHSNFTRWVEKSLRKSIATLKAGAQRQSTDIAASHPSLSH</sequence>
<proteinExistence type="predicted"/>
<keyword evidence="2" id="KW-1185">Reference proteome</keyword>
<name>D8K8F8_NITWC</name>
<reference evidence="1 2" key="1">
    <citation type="submission" date="2010-06" db="EMBL/GenBank/DDBJ databases">
        <title>Complete sequence of chromosome of Nitrosococcus watsoni C-113.</title>
        <authorList>
            <consortium name="US DOE Joint Genome Institute"/>
            <person name="Lucas S."/>
            <person name="Copeland A."/>
            <person name="Lapidus A."/>
            <person name="Cheng J.-F."/>
            <person name="Bruce D."/>
            <person name="Goodwin L."/>
            <person name="Pitluck S."/>
            <person name="Malfatti S.A."/>
            <person name="Chain P.S.G."/>
            <person name="Land M."/>
            <person name="Hauser L."/>
            <person name="Kyrpides N."/>
            <person name="Ivanova N."/>
            <person name="Cambell M.A."/>
            <person name="Heidelberg J.F."/>
            <person name="Klotz M.G."/>
            <person name="Woyke T."/>
        </authorList>
    </citation>
    <scope>NUCLEOTIDE SEQUENCE [LARGE SCALE GENOMIC DNA]</scope>
    <source>
        <strain evidence="1 2">C-113</strain>
    </source>
</reference>